<proteinExistence type="predicted"/>
<comment type="caution">
    <text evidence="1">The sequence shown here is derived from an EMBL/GenBank/DDBJ whole genome shotgun (WGS) entry which is preliminary data.</text>
</comment>
<organism evidence="1 2">
    <name type="scientific">Peronosclerospora sorghi</name>
    <dbReference type="NCBI Taxonomy" id="230839"/>
    <lineage>
        <taxon>Eukaryota</taxon>
        <taxon>Sar</taxon>
        <taxon>Stramenopiles</taxon>
        <taxon>Oomycota</taxon>
        <taxon>Peronosporomycetes</taxon>
        <taxon>Peronosporales</taxon>
        <taxon>Peronosporaceae</taxon>
        <taxon>Peronosclerospora</taxon>
    </lineage>
</organism>
<evidence type="ECO:0000313" key="2">
    <source>
        <dbReference type="Proteomes" id="UP001163321"/>
    </source>
</evidence>
<sequence>MDRRFAELASLPAPVAPEMCKRMWIPASCLTAERNIHEILESLASYNQPDVWRQFRSHLRDFTRIPNQDALRRLGGVQPQICDFTVTIRKYSGYDKIYYVDLQRLPADVPDLAIYDWFVARGVTPILITPTYAQGELKSRARTVYFSSVACPDCLFEANGDPLWEIHFIEGEKQCFVRHRQRRYNQVKPPSLRSPPRRPSGIYDESMKSLAEATAVPSQPVPAPSPTSDESPQVVATKSDLKVSSTYPHRADTQQPKRFMLGVVSKDEPAWKLVQHSQYGVIQPGGPKFISPQNAEPCNLTVEATDPHALACRVPIMPNM</sequence>
<dbReference type="EMBL" id="CM047592">
    <property type="protein sequence ID" value="KAI9917693.1"/>
    <property type="molecule type" value="Genomic_DNA"/>
</dbReference>
<name>A0ACC0WFS3_9STRA</name>
<keyword evidence="2" id="KW-1185">Reference proteome</keyword>
<dbReference type="Proteomes" id="UP001163321">
    <property type="component" value="Chromosome 13"/>
</dbReference>
<gene>
    <name evidence="1" type="ORF">PsorP6_013101</name>
</gene>
<reference evidence="1 2" key="1">
    <citation type="journal article" date="2022" name="bioRxiv">
        <title>The genome of the oomycete Peronosclerospora sorghi, a cosmopolitan pathogen of maize and sorghum, is inflated with dispersed pseudogenes.</title>
        <authorList>
            <person name="Fletcher K."/>
            <person name="Martin F."/>
            <person name="Isakeit T."/>
            <person name="Cavanaugh K."/>
            <person name="Magill C."/>
            <person name="Michelmore R."/>
        </authorList>
    </citation>
    <scope>NUCLEOTIDE SEQUENCE [LARGE SCALE GENOMIC DNA]</scope>
    <source>
        <strain evidence="1">P6</strain>
    </source>
</reference>
<evidence type="ECO:0000313" key="1">
    <source>
        <dbReference type="EMBL" id="KAI9917693.1"/>
    </source>
</evidence>
<protein>
    <submittedName>
        <fullName evidence="1">Uncharacterized protein</fullName>
    </submittedName>
</protein>
<accession>A0ACC0WFS3</accession>